<dbReference type="GO" id="GO:0005886">
    <property type="term" value="C:plasma membrane"/>
    <property type="evidence" value="ECO:0007669"/>
    <property type="project" value="TreeGrafter"/>
</dbReference>
<keyword evidence="8" id="KW-1185">Reference proteome</keyword>
<dbReference type="NCBIfam" id="TIGR00367">
    <property type="entry name" value="calcium/sodium antiporter"/>
    <property type="match status" value="1"/>
</dbReference>
<dbReference type="GO" id="GO:0006874">
    <property type="term" value="P:intracellular calcium ion homeostasis"/>
    <property type="evidence" value="ECO:0007669"/>
    <property type="project" value="TreeGrafter"/>
</dbReference>
<keyword evidence="3 5" id="KW-1133">Transmembrane helix</keyword>
<evidence type="ECO:0000256" key="4">
    <source>
        <dbReference type="ARBA" id="ARBA00023136"/>
    </source>
</evidence>
<evidence type="ECO:0000256" key="2">
    <source>
        <dbReference type="ARBA" id="ARBA00022692"/>
    </source>
</evidence>
<evidence type="ECO:0000259" key="6">
    <source>
        <dbReference type="Pfam" id="PF01699"/>
    </source>
</evidence>
<dbReference type="PANTHER" id="PTHR10846">
    <property type="entry name" value="SODIUM/POTASSIUM/CALCIUM EXCHANGER"/>
    <property type="match status" value="1"/>
</dbReference>
<evidence type="ECO:0000256" key="5">
    <source>
        <dbReference type="SAM" id="Phobius"/>
    </source>
</evidence>
<reference evidence="7 8" key="1">
    <citation type="journal article" date="2016" name="Sci. Rep.">
        <title>Metabolic traits of an uncultured archaeal lineage -MSBL1- from brine pools of the Red Sea.</title>
        <authorList>
            <person name="Mwirichia R."/>
            <person name="Alam I."/>
            <person name="Rashid M."/>
            <person name="Vinu M."/>
            <person name="Ba-Alawi W."/>
            <person name="Anthony Kamau A."/>
            <person name="Kamanda Ngugi D."/>
            <person name="Goker M."/>
            <person name="Klenk H.P."/>
            <person name="Bajic V."/>
            <person name="Stingl U."/>
        </authorList>
    </citation>
    <scope>NUCLEOTIDE SEQUENCE [LARGE SCALE GENOMIC DNA]</scope>
    <source>
        <strain evidence="7">SCGC-AAA382F02</strain>
    </source>
</reference>
<keyword evidence="4 5" id="KW-0472">Membrane</keyword>
<feature type="transmembrane region" description="Helical" evidence="5">
    <location>
        <begin position="261"/>
        <end position="280"/>
    </location>
</feature>
<evidence type="ECO:0000313" key="7">
    <source>
        <dbReference type="EMBL" id="KXB06116.1"/>
    </source>
</evidence>
<proteinExistence type="predicted"/>
<comment type="subcellular location">
    <subcellularLocation>
        <location evidence="1">Membrane</location>
        <topology evidence="1">Multi-pass membrane protein</topology>
    </subcellularLocation>
</comment>
<dbReference type="GO" id="GO:0008273">
    <property type="term" value="F:calcium, potassium:sodium antiporter activity"/>
    <property type="evidence" value="ECO:0007669"/>
    <property type="project" value="TreeGrafter"/>
</dbReference>
<feature type="transmembrane region" description="Helical" evidence="5">
    <location>
        <begin position="68"/>
        <end position="93"/>
    </location>
</feature>
<feature type="transmembrane region" description="Helical" evidence="5">
    <location>
        <begin position="129"/>
        <end position="145"/>
    </location>
</feature>
<dbReference type="EMBL" id="LHYG01000014">
    <property type="protein sequence ID" value="KXB06116.1"/>
    <property type="molecule type" value="Genomic_DNA"/>
</dbReference>
<dbReference type="Pfam" id="PF01699">
    <property type="entry name" value="Na_Ca_ex"/>
    <property type="match status" value="2"/>
</dbReference>
<sequence length="309" mass="32939">MWFSIAVIIICLVVFERASNYLIEGLGALSHHFDISEAVLGASIAAMGSSAPEFGSSVFSVIEGHPTIGLGTIVGSAIFNITVIIGGAGLLGKCAIEKRVFYRDGFFYLFTVIVAMIGVWDGTVSRFEALIWSMLFITYLAWLIYDAKKGKPVPKESFTPLPLSRSIIYIGLGILAIGVAAHYLVIHVAQISAASGVSKATFSLVIIAAGTSIPDLFVSLQAARKGMSSLAISNALGSNIFDILAGLGIPLSLRTTTEIEARISTSLIVLLASVGLILAMMRFRWSISKKEAGLLLVVYGVYLVFILLI</sequence>
<evidence type="ECO:0000256" key="1">
    <source>
        <dbReference type="ARBA" id="ARBA00004141"/>
    </source>
</evidence>
<accession>A0A133VI51</accession>
<dbReference type="PANTHER" id="PTHR10846:SF8">
    <property type="entry name" value="INNER MEMBRANE PROTEIN YRBG"/>
    <property type="match status" value="1"/>
</dbReference>
<dbReference type="InterPro" id="IPR004481">
    <property type="entry name" value="K/Na/Ca-exchanger"/>
</dbReference>
<gene>
    <name evidence="7" type="ORF">AKJ53_01275</name>
</gene>
<comment type="caution">
    <text evidence="7">The sequence shown here is derived from an EMBL/GenBank/DDBJ whole genome shotgun (WGS) entry which is preliminary data.</text>
</comment>
<keyword evidence="2 5" id="KW-0812">Transmembrane</keyword>
<dbReference type="Gene3D" id="1.20.1420.30">
    <property type="entry name" value="NCX, central ion-binding region"/>
    <property type="match status" value="1"/>
</dbReference>
<protein>
    <recommendedName>
        <fullName evidence="6">Sodium/calcium exchanger membrane region domain-containing protein</fullName>
    </recommendedName>
</protein>
<feature type="transmembrane region" description="Helical" evidence="5">
    <location>
        <begin position="105"/>
        <end position="123"/>
    </location>
</feature>
<organism evidence="7 8">
    <name type="scientific">candidate division MSBL1 archaeon SCGC-AAA382F02</name>
    <dbReference type="NCBI Taxonomy" id="1698282"/>
    <lineage>
        <taxon>Archaea</taxon>
        <taxon>Methanobacteriati</taxon>
        <taxon>Methanobacteriota</taxon>
        <taxon>candidate division MSBL1</taxon>
    </lineage>
</organism>
<feature type="transmembrane region" description="Helical" evidence="5">
    <location>
        <begin position="230"/>
        <end position="249"/>
    </location>
</feature>
<dbReference type="GO" id="GO:0005262">
    <property type="term" value="F:calcium channel activity"/>
    <property type="evidence" value="ECO:0007669"/>
    <property type="project" value="TreeGrafter"/>
</dbReference>
<evidence type="ECO:0000313" key="8">
    <source>
        <dbReference type="Proteomes" id="UP000070491"/>
    </source>
</evidence>
<dbReference type="InterPro" id="IPR004837">
    <property type="entry name" value="NaCa_Exmemb"/>
</dbReference>
<feature type="transmembrane region" description="Helical" evidence="5">
    <location>
        <begin position="200"/>
        <end position="218"/>
    </location>
</feature>
<dbReference type="AlphaFoldDB" id="A0A133VI51"/>
<feature type="domain" description="Sodium/calcium exchanger membrane region" evidence="6">
    <location>
        <begin position="4"/>
        <end position="144"/>
    </location>
</feature>
<feature type="transmembrane region" description="Helical" evidence="5">
    <location>
        <begin position="166"/>
        <end position="188"/>
    </location>
</feature>
<name>A0A133VI51_9EURY</name>
<feature type="domain" description="Sodium/calcium exchanger membrane region" evidence="6">
    <location>
        <begin position="166"/>
        <end position="307"/>
    </location>
</feature>
<feature type="transmembrane region" description="Helical" evidence="5">
    <location>
        <begin position="292"/>
        <end position="308"/>
    </location>
</feature>
<dbReference type="Proteomes" id="UP000070491">
    <property type="component" value="Unassembled WGS sequence"/>
</dbReference>
<evidence type="ECO:0000256" key="3">
    <source>
        <dbReference type="ARBA" id="ARBA00022989"/>
    </source>
</evidence>
<dbReference type="InterPro" id="IPR044880">
    <property type="entry name" value="NCX_ion-bd_dom_sf"/>
</dbReference>